<dbReference type="Gene3D" id="3.90.79.10">
    <property type="entry name" value="Nucleoside Triphosphate Pyrophosphohydrolase"/>
    <property type="match status" value="1"/>
</dbReference>
<evidence type="ECO:0000259" key="10">
    <source>
        <dbReference type="PROSITE" id="PS51462"/>
    </source>
</evidence>
<dbReference type="Gene3D" id="3.90.79.20">
    <property type="match status" value="1"/>
</dbReference>
<dbReference type="GO" id="GO:0006742">
    <property type="term" value="P:NADP+ catabolic process"/>
    <property type="evidence" value="ECO:0007669"/>
    <property type="project" value="TreeGrafter"/>
</dbReference>
<dbReference type="PROSITE" id="PS51462">
    <property type="entry name" value="NUDIX"/>
    <property type="match status" value="1"/>
</dbReference>
<dbReference type="OrthoDB" id="10249612at2759"/>
<proteinExistence type="inferred from homology"/>
<evidence type="ECO:0000256" key="1">
    <source>
        <dbReference type="ARBA" id="ARBA00001946"/>
    </source>
</evidence>
<dbReference type="SUPFAM" id="SSF55811">
    <property type="entry name" value="Nudix"/>
    <property type="match status" value="1"/>
</dbReference>
<dbReference type="InterPro" id="IPR049734">
    <property type="entry name" value="NudC-like_C"/>
</dbReference>
<dbReference type="EMBL" id="CCBQ010000012">
    <property type="protein sequence ID" value="CDO92129.1"/>
    <property type="molecule type" value="Genomic_DNA"/>
</dbReference>
<name>A0A0A8L1P8_9SACH</name>
<dbReference type="InterPro" id="IPR020084">
    <property type="entry name" value="NUDIX_hydrolase_CS"/>
</dbReference>
<evidence type="ECO:0000256" key="7">
    <source>
        <dbReference type="ARBA" id="ARBA00022842"/>
    </source>
</evidence>
<organism evidence="11 12">
    <name type="scientific">Kluyveromyces dobzhanskii CBS 2104</name>
    <dbReference type="NCBI Taxonomy" id="1427455"/>
    <lineage>
        <taxon>Eukaryota</taxon>
        <taxon>Fungi</taxon>
        <taxon>Dikarya</taxon>
        <taxon>Ascomycota</taxon>
        <taxon>Saccharomycotina</taxon>
        <taxon>Saccharomycetes</taxon>
        <taxon>Saccharomycetales</taxon>
        <taxon>Saccharomycetaceae</taxon>
        <taxon>Kluyveromyces</taxon>
    </lineage>
</organism>
<dbReference type="GO" id="GO:0005777">
    <property type="term" value="C:peroxisome"/>
    <property type="evidence" value="ECO:0007669"/>
    <property type="project" value="TreeGrafter"/>
</dbReference>
<keyword evidence="8" id="KW-0520">NAD</keyword>
<dbReference type="InterPro" id="IPR050241">
    <property type="entry name" value="NAD-cap_RNA_hydrolase_NudC"/>
</dbReference>
<evidence type="ECO:0000256" key="6">
    <source>
        <dbReference type="ARBA" id="ARBA00022801"/>
    </source>
</evidence>
<dbReference type="Proteomes" id="UP000031516">
    <property type="component" value="Unassembled WGS sequence"/>
</dbReference>
<evidence type="ECO:0000256" key="4">
    <source>
        <dbReference type="ARBA" id="ARBA00012381"/>
    </source>
</evidence>
<comment type="cofactor">
    <cofactor evidence="2">
        <name>Zn(2+)</name>
        <dbReference type="ChEBI" id="CHEBI:29105"/>
    </cofactor>
</comment>
<dbReference type="PANTHER" id="PTHR42904">
    <property type="entry name" value="NUDIX HYDROLASE, NUDC SUBFAMILY"/>
    <property type="match status" value="1"/>
</dbReference>
<feature type="domain" description="Nudix hydrolase" evidence="10">
    <location>
        <begin position="199"/>
        <end position="331"/>
    </location>
</feature>
<comment type="cofactor">
    <cofactor evidence="1">
        <name>Mg(2+)</name>
        <dbReference type="ChEBI" id="CHEBI:18420"/>
    </cofactor>
</comment>
<keyword evidence="12" id="KW-1185">Reference proteome</keyword>
<keyword evidence="7" id="KW-0460">Magnesium</keyword>
<dbReference type="PROSITE" id="PS00893">
    <property type="entry name" value="NUDIX_BOX"/>
    <property type="match status" value="1"/>
</dbReference>
<evidence type="ECO:0000313" key="12">
    <source>
        <dbReference type="Proteomes" id="UP000031516"/>
    </source>
</evidence>
<evidence type="ECO:0000256" key="8">
    <source>
        <dbReference type="ARBA" id="ARBA00023027"/>
    </source>
</evidence>
<protein>
    <recommendedName>
        <fullName evidence="4">NAD(+) diphosphatase</fullName>
        <ecNumber evidence="4">3.6.1.22</ecNumber>
    </recommendedName>
</protein>
<dbReference type="GO" id="GO:0035529">
    <property type="term" value="F:NADH pyrophosphatase activity"/>
    <property type="evidence" value="ECO:0007669"/>
    <property type="project" value="TreeGrafter"/>
</dbReference>
<evidence type="ECO:0000256" key="2">
    <source>
        <dbReference type="ARBA" id="ARBA00001947"/>
    </source>
</evidence>
<evidence type="ECO:0000313" key="11">
    <source>
        <dbReference type="EMBL" id="CDO92129.1"/>
    </source>
</evidence>
<comment type="similarity">
    <text evidence="3">Belongs to the Nudix hydrolase family. NudC subfamily.</text>
</comment>
<sequence>MSQTLQYSSRVLKRFSFLKTDKNFINAALQSRDAQFLPYHDFYPFCHKADMSKLWRFDRSAGSGGMHQSILNSFLDSHKPRELVYLGLIPPKDASAVDTFEYKRCVGTPLFAIDITQHAHVIPDSNDVVKCQDFRHFNDLATDESSLLSLGKMMLHWLATHKFCSMCGHENEVIACGGQLHCPNDECASNGRITNVSFPRTDPVVISAVTNVNRDKVLLCKHRLPSLRDPKRNMYACVSGFMDPSETVENAVLREVWEETGLDVLHVDYVTTQPWPFTNNIMIGCLAVVDEAQPVDLGNDDELMEAKWFPIEDVRRMLDSGLDSYGLLRDPVSGIGLPNDKTIANRLIRACV</sequence>
<dbReference type="InterPro" id="IPR015797">
    <property type="entry name" value="NUDIX_hydrolase-like_dom_sf"/>
</dbReference>
<reference evidence="11 12" key="1">
    <citation type="submission" date="2014-03" db="EMBL/GenBank/DDBJ databases">
        <title>The genome of Kluyveromyces dobzhanskii.</title>
        <authorList>
            <person name="Nystedt B."/>
            <person name="Astrom S."/>
        </authorList>
    </citation>
    <scope>NUCLEOTIDE SEQUENCE [LARGE SCALE GENOMIC DNA]</scope>
    <source>
        <strain evidence="11 12">CBS 2104</strain>
    </source>
</reference>
<comment type="catalytic activity">
    <reaction evidence="9">
        <text>a 5'-end NAD(+)-phospho-ribonucleoside in mRNA + H2O = a 5'-end phospho-adenosine-phospho-ribonucleoside in mRNA + beta-nicotinamide D-ribonucleotide + 2 H(+)</text>
        <dbReference type="Rhea" id="RHEA:60876"/>
        <dbReference type="Rhea" id="RHEA-COMP:15698"/>
        <dbReference type="Rhea" id="RHEA-COMP:15719"/>
        <dbReference type="ChEBI" id="CHEBI:14649"/>
        <dbReference type="ChEBI" id="CHEBI:15377"/>
        <dbReference type="ChEBI" id="CHEBI:15378"/>
        <dbReference type="ChEBI" id="CHEBI:144029"/>
        <dbReference type="ChEBI" id="CHEBI:144051"/>
    </reaction>
    <physiologicalReaction direction="left-to-right" evidence="9">
        <dbReference type="Rhea" id="RHEA:60877"/>
    </physiologicalReaction>
</comment>
<dbReference type="CDD" id="cd03429">
    <property type="entry name" value="NUDIX_NADH_pyrophosphatase_Nudt13"/>
    <property type="match status" value="1"/>
</dbReference>
<evidence type="ECO:0000256" key="9">
    <source>
        <dbReference type="ARBA" id="ARBA00023679"/>
    </source>
</evidence>
<evidence type="ECO:0000256" key="3">
    <source>
        <dbReference type="ARBA" id="ARBA00009595"/>
    </source>
</evidence>
<dbReference type="GO" id="GO:0019677">
    <property type="term" value="P:NAD+ catabolic process"/>
    <property type="evidence" value="ECO:0007669"/>
    <property type="project" value="TreeGrafter"/>
</dbReference>
<keyword evidence="5" id="KW-0479">Metal-binding</keyword>
<dbReference type="GO" id="GO:0046872">
    <property type="term" value="F:metal ion binding"/>
    <property type="evidence" value="ECO:0007669"/>
    <property type="project" value="UniProtKB-KW"/>
</dbReference>
<dbReference type="EC" id="3.6.1.22" evidence="4"/>
<comment type="caution">
    <text evidence="11">The sequence shown here is derived from an EMBL/GenBank/DDBJ whole genome shotgun (WGS) entry which is preliminary data.</text>
</comment>
<dbReference type="InterPro" id="IPR000086">
    <property type="entry name" value="NUDIX_hydrolase_dom"/>
</dbReference>
<dbReference type="PANTHER" id="PTHR42904:SF6">
    <property type="entry name" value="NAD-CAPPED RNA HYDROLASE NUDT12"/>
    <property type="match status" value="1"/>
</dbReference>
<gene>
    <name evidence="11" type="ORF">KLDO_g454</name>
</gene>
<accession>A0A0A8L1P8</accession>
<evidence type="ECO:0000256" key="5">
    <source>
        <dbReference type="ARBA" id="ARBA00022723"/>
    </source>
</evidence>
<dbReference type="GO" id="GO:0005829">
    <property type="term" value="C:cytosol"/>
    <property type="evidence" value="ECO:0007669"/>
    <property type="project" value="TreeGrafter"/>
</dbReference>
<dbReference type="AlphaFoldDB" id="A0A0A8L1P8"/>
<keyword evidence="6" id="KW-0378">Hydrolase</keyword>
<dbReference type="Pfam" id="PF00293">
    <property type="entry name" value="NUDIX"/>
    <property type="match status" value="1"/>
</dbReference>